<dbReference type="InterPro" id="IPR022812">
    <property type="entry name" value="Dynamin"/>
</dbReference>
<dbReference type="Gene3D" id="3.40.50.300">
    <property type="entry name" value="P-loop containing nucleotide triphosphate hydrolases"/>
    <property type="match status" value="1"/>
</dbReference>
<dbReference type="GO" id="GO:0005874">
    <property type="term" value="C:microtubule"/>
    <property type="evidence" value="ECO:0007669"/>
    <property type="project" value="TreeGrafter"/>
</dbReference>
<reference evidence="2" key="1">
    <citation type="submission" date="2021-01" db="EMBL/GenBank/DDBJ databases">
        <authorList>
            <person name="Corre E."/>
            <person name="Pelletier E."/>
            <person name="Niang G."/>
            <person name="Scheremetjew M."/>
            <person name="Finn R."/>
            <person name="Kale V."/>
            <person name="Holt S."/>
            <person name="Cochrane G."/>
            <person name="Meng A."/>
            <person name="Brown T."/>
            <person name="Cohen L."/>
        </authorList>
    </citation>
    <scope>NUCLEOTIDE SEQUENCE</scope>
</reference>
<dbReference type="SUPFAM" id="SSF52540">
    <property type="entry name" value="P-loop containing nucleoside triphosphate hydrolases"/>
    <property type="match status" value="1"/>
</dbReference>
<gene>
    <name evidence="2" type="ORF">NSCI0253_LOCUS3079</name>
</gene>
<dbReference type="PRINTS" id="PR00195">
    <property type="entry name" value="DYNAMIN"/>
</dbReference>
<organism evidence="2">
    <name type="scientific">Noctiluca scintillans</name>
    <name type="common">Sea sparkle</name>
    <name type="synonym">Red tide dinoflagellate</name>
    <dbReference type="NCBI Taxonomy" id="2966"/>
    <lineage>
        <taxon>Eukaryota</taxon>
        <taxon>Sar</taxon>
        <taxon>Alveolata</taxon>
        <taxon>Dinophyceae</taxon>
        <taxon>Noctilucales</taxon>
        <taxon>Noctilucaceae</taxon>
        <taxon>Noctiluca</taxon>
    </lineage>
</organism>
<dbReference type="InterPro" id="IPR001401">
    <property type="entry name" value="Dynamin_GTPase"/>
</dbReference>
<evidence type="ECO:0000313" key="2">
    <source>
        <dbReference type="EMBL" id="CAD8828733.1"/>
    </source>
</evidence>
<evidence type="ECO:0000259" key="1">
    <source>
        <dbReference type="PROSITE" id="PS51718"/>
    </source>
</evidence>
<dbReference type="InterPro" id="IPR045063">
    <property type="entry name" value="Dynamin_N"/>
</dbReference>
<sequence length="723" mass="82331">MADERKQLLLNLISDVKSRLDGKVDSLTFPIPQFIVIGKQSVGKSRLIEALAGETFNFVSGTLGSRRPTVLEFRNDPTLKQSQWSIFNEDTKEWRNYSTNEVMRVVGEAHEKLGQTVSEVPIRVKVQSSQAVDLGIVDLPGFRAFARDSSMQDLAMKIEMMNKKYMNDDNNVMLCVEEAGDAAGFSTLGKCKEVDPSYRRTILVRNKLDKFYNDLTAENINRWIEGYGDLPPNLQRFAVSLPHFADGTPSKPFAEMRSDCGERDVRTLKEKGASEKYAKTIGFANLTEFIDNKMQTLFADALSPMLQRMNSMKDDHDGRLSIIRRECENIDEDNILQHTRSVGISFAQSFNFMMAGILSSEVNRRTLDDELRAFNKFCDESGALTADDRSTGVIPDLESYITYLDEVVKVPGMNVQLNGGAQFRRLMYEVEVFTRFAGLETKYSKEDIIRLQGAGIHSGTWEDRIVKLLMQTAPEQMVCKAKYVAERLRWFFAEQKEATVEFMLGIAGSPEEHLYSNLLTKQAQVIQRNDTMKACIFKTFDAACAKNKDKFLVMWRDYMDSMFQSPMKLLKSSSMPKEVGTLEDMLLPTFETTKQRIEDEVHCRVKQQSRLRDKIKAIPEDDFSLDTSFTMVQAIIEETFSFIRCQVADQMQLYSESFFLLPMLRRLEGEMAALELHEDDQKRYRVRKSALKQEEAVSASLVSDLEWCVAAVQTFKVTCGGSA</sequence>
<dbReference type="PANTHER" id="PTHR11566:SF169">
    <property type="entry name" value="DYNAMIN-LIKE PROTEIN C"/>
    <property type="match status" value="1"/>
</dbReference>
<dbReference type="PANTHER" id="PTHR11566">
    <property type="entry name" value="DYNAMIN"/>
    <property type="match status" value="1"/>
</dbReference>
<name>A0A7S0ZQ27_NOCSC</name>
<proteinExistence type="predicted"/>
<protein>
    <recommendedName>
        <fullName evidence="1">Dynamin-type G domain-containing protein</fullName>
    </recommendedName>
</protein>
<dbReference type="GO" id="GO:0016020">
    <property type="term" value="C:membrane"/>
    <property type="evidence" value="ECO:0007669"/>
    <property type="project" value="TreeGrafter"/>
</dbReference>
<feature type="domain" description="Dynamin-type G" evidence="1">
    <location>
        <begin position="28"/>
        <end position="304"/>
    </location>
</feature>
<dbReference type="GO" id="GO:0005737">
    <property type="term" value="C:cytoplasm"/>
    <property type="evidence" value="ECO:0007669"/>
    <property type="project" value="TreeGrafter"/>
</dbReference>
<dbReference type="InterPro" id="IPR030381">
    <property type="entry name" value="G_DYNAMIN_dom"/>
</dbReference>
<dbReference type="InterPro" id="IPR027417">
    <property type="entry name" value="P-loop_NTPase"/>
</dbReference>
<dbReference type="GO" id="GO:0003924">
    <property type="term" value="F:GTPase activity"/>
    <property type="evidence" value="ECO:0007669"/>
    <property type="project" value="InterPro"/>
</dbReference>
<accession>A0A7S0ZQ27</accession>
<dbReference type="GO" id="GO:0005525">
    <property type="term" value="F:GTP binding"/>
    <property type="evidence" value="ECO:0007669"/>
    <property type="project" value="InterPro"/>
</dbReference>
<dbReference type="AlphaFoldDB" id="A0A7S0ZQ27"/>
<dbReference type="PROSITE" id="PS51718">
    <property type="entry name" value="G_DYNAMIN_2"/>
    <property type="match status" value="1"/>
</dbReference>
<dbReference type="EMBL" id="HBFQ01004457">
    <property type="protein sequence ID" value="CAD8828733.1"/>
    <property type="molecule type" value="Transcribed_RNA"/>
</dbReference>
<dbReference type="GO" id="GO:0008017">
    <property type="term" value="F:microtubule binding"/>
    <property type="evidence" value="ECO:0007669"/>
    <property type="project" value="TreeGrafter"/>
</dbReference>
<dbReference type="Pfam" id="PF00350">
    <property type="entry name" value="Dynamin_N"/>
    <property type="match status" value="1"/>
</dbReference>
<dbReference type="SMART" id="SM00053">
    <property type="entry name" value="DYNc"/>
    <property type="match status" value="1"/>
</dbReference>